<protein>
    <recommendedName>
        <fullName evidence="8">Regulator of SigK</fullName>
    </recommendedName>
    <alternativeName>
        <fullName evidence="7">Sigma-K anti-sigma factor RskA</fullName>
    </alternativeName>
</protein>
<dbReference type="GO" id="GO:0016989">
    <property type="term" value="F:sigma factor antagonist activity"/>
    <property type="evidence" value="ECO:0007669"/>
    <property type="project" value="TreeGrafter"/>
</dbReference>
<dbReference type="GO" id="GO:0006417">
    <property type="term" value="P:regulation of translation"/>
    <property type="evidence" value="ECO:0007669"/>
    <property type="project" value="TreeGrafter"/>
</dbReference>
<gene>
    <name evidence="11" type="ORF">AN477_18850</name>
</gene>
<dbReference type="Gene3D" id="1.10.10.1320">
    <property type="entry name" value="Anti-sigma factor, zinc-finger domain"/>
    <property type="match status" value="1"/>
</dbReference>
<evidence type="ECO:0000256" key="7">
    <source>
        <dbReference type="ARBA" id="ARBA00029829"/>
    </source>
</evidence>
<dbReference type="PATRIC" id="fig|471514.4.peg.1455"/>
<keyword evidence="5 9" id="KW-1133">Transmembrane helix</keyword>
<comment type="caution">
    <text evidence="11">The sequence shown here is derived from an EMBL/GenBank/DDBJ whole genome shotgun (WGS) entry which is preliminary data.</text>
</comment>
<dbReference type="InterPro" id="IPR051474">
    <property type="entry name" value="Anti-sigma-K/W_factor"/>
</dbReference>
<keyword evidence="4 9" id="KW-0812">Transmembrane</keyword>
<dbReference type="InterPro" id="IPR041916">
    <property type="entry name" value="Anti_sigma_zinc_sf"/>
</dbReference>
<feature type="transmembrane region" description="Helical" evidence="9">
    <location>
        <begin position="106"/>
        <end position="128"/>
    </location>
</feature>
<dbReference type="OrthoDB" id="150725at2"/>
<dbReference type="InterPro" id="IPR018764">
    <property type="entry name" value="RskA_C"/>
</dbReference>
<keyword evidence="3" id="KW-1003">Cell membrane</keyword>
<dbReference type="PANTHER" id="PTHR37461:SF1">
    <property type="entry name" value="ANTI-SIGMA-K FACTOR RSKA"/>
    <property type="match status" value="1"/>
</dbReference>
<dbReference type="GO" id="GO:0005886">
    <property type="term" value="C:plasma membrane"/>
    <property type="evidence" value="ECO:0007669"/>
    <property type="project" value="UniProtKB-SubCell"/>
</dbReference>
<evidence type="ECO:0000256" key="3">
    <source>
        <dbReference type="ARBA" id="ARBA00022475"/>
    </source>
</evidence>
<proteinExistence type="predicted"/>
<dbReference type="Pfam" id="PF10099">
    <property type="entry name" value="RskA_C"/>
    <property type="match status" value="1"/>
</dbReference>
<keyword evidence="12" id="KW-1185">Reference proteome</keyword>
<evidence type="ECO:0000256" key="4">
    <source>
        <dbReference type="ARBA" id="ARBA00022692"/>
    </source>
</evidence>
<evidence type="ECO:0000256" key="9">
    <source>
        <dbReference type="SAM" id="Phobius"/>
    </source>
</evidence>
<evidence type="ECO:0000256" key="8">
    <source>
        <dbReference type="ARBA" id="ARBA00030803"/>
    </source>
</evidence>
<comment type="subcellular location">
    <subcellularLocation>
        <location evidence="2">Cell membrane</location>
    </subcellularLocation>
    <subcellularLocation>
        <location evidence="1">Membrane</location>
        <topology evidence="1">Single-pass membrane protein</topology>
    </subcellularLocation>
</comment>
<evidence type="ECO:0000256" key="5">
    <source>
        <dbReference type="ARBA" id="ARBA00022989"/>
    </source>
</evidence>
<dbReference type="PANTHER" id="PTHR37461">
    <property type="entry name" value="ANTI-SIGMA-K FACTOR RSKA"/>
    <property type="match status" value="1"/>
</dbReference>
<dbReference type="Proteomes" id="UP000050482">
    <property type="component" value="Unassembled WGS sequence"/>
</dbReference>
<dbReference type="EMBL" id="LJCO01000082">
    <property type="protein sequence ID" value="KPV42115.1"/>
    <property type="molecule type" value="Genomic_DNA"/>
</dbReference>
<evidence type="ECO:0000259" key="10">
    <source>
        <dbReference type="Pfam" id="PF10099"/>
    </source>
</evidence>
<accession>A0A0P9GNQ5</accession>
<evidence type="ECO:0000313" key="12">
    <source>
        <dbReference type="Proteomes" id="UP000050482"/>
    </source>
</evidence>
<evidence type="ECO:0000256" key="6">
    <source>
        <dbReference type="ARBA" id="ARBA00023136"/>
    </source>
</evidence>
<evidence type="ECO:0000256" key="1">
    <source>
        <dbReference type="ARBA" id="ARBA00004167"/>
    </source>
</evidence>
<evidence type="ECO:0000313" key="11">
    <source>
        <dbReference type="EMBL" id="KPV42115.1"/>
    </source>
</evidence>
<evidence type="ECO:0000256" key="2">
    <source>
        <dbReference type="ARBA" id="ARBA00004236"/>
    </source>
</evidence>
<feature type="domain" description="Anti-sigma K factor RskA C-terminal" evidence="10">
    <location>
        <begin position="116"/>
        <end position="240"/>
    </location>
</feature>
<dbReference type="RefSeq" id="WP_054970738.1">
    <property type="nucleotide sequence ID" value="NZ_LJCO01000082.1"/>
</dbReference>
<organism evidence="11 12">
    <name type="scientific">Alicyclobacillus ferrooxydans</name>
    <dbReference type="NCBI Taxonomy" id="471514"/>
    <lineage>
        <taxon>Bacteria</taxon>
        <taxon>Bacillati</taxon>
        <taxon>Bacillota</taxon>
        <taxon>Bacilli</taxon>
        <taxon>Bacillales</taxon>
        <taxon>Alicyclobacillaceae</taxon>
        <taxon>Alicyclobacillus</taxon>
    </lineage>
</organism>
<name>A0A0P9GNQ5_9BACL</name>
<dbReference type="AlphaFoldDB" id="A0A0P9GNQ5"/>
<dbReference type="STRING" id="471514.AN477_18850"/>
<keyword evidence="6 9" id="KW-0472">Membrane</keyword>
<sequence length="257" mass="28195">MKYENCEDLDLLAYLRMRMHDDERKSVEKHLAACARCRHELRELSQAEDQLVQLLTPVMPPDELLSKTLLKAYEQRPPVNVSPISEVVSPQAYGPRRATASDKEHLLRYLVPWTLSAALLIVSVFLAGQVARDSTSLKTMQRQLAAASRAVTLQPTQVQAGATGKVVIMPTQSGIQLLVYISNVKPTTGSQVYHVWLLHHGVRQSAGVIKVNSNRVGVLQVPLTGPQTSSDTIGITLEPNAKTKIPLGPKVLGANQV</sequence>
<reference evidence="11 12" key="1">
    <citation type="submission" date="2015-09" db="EMBL/GenBank/DDBJ databases">
        <title>Draft genome sequence of Alicyclobacillus ferrooxydans DSM 22381.</title>
        <authorList>
            <person name="Hemp J."/>
        </authorList>
    </citation>
    <scope>NUCLEOTIDE SEQUENCE [LARGE SCALE GENOMIC DNA]</scope>
    <source>
        <strain evidence="11 12">TC-34</strain>
    </source>
</reference>